<dbReference type="InterPro" id="IPR009351">
    <property type="entry name" value="AlkZ-like"/>
</dbReference>
<dbReference type="RefSeq" id="WP_068035448.1">
    <property type="nucleotide sequence ID" value="NZ_JAAXOO010000001.1"/>
</dbReference>
<comment type="caution">
    <text evidence="1">The sequence shown here is derived from an EMBL/GenBank/DDBJ whole genome shotgun (WGS) entry which is preliminary data.</text>
</comment>
<dbReference type="EMBL" id="JAAXOO010000001">
    <property type="protein sequence ID" value="NKY31853.1"/>
    <property type="molecule type" value="Genomic_DNA"/>
</dbReference>
<accession>A0A846XB27</accession>
<evidence type="ECO:0000313" key="2">
    <source>
        <dbReference type="Proteomes" id="UP000565715"/>
    </source>
</evidence>
<dbReference type="PANTHER" id="PTHR38479:SF2">
    <property type="entry name" value="WINGED HELIX DNA-BINDING DOMAIN-CONTAINING PROTEIN"/>
    <property type="match status" value="1"/>
</dbReference>
<dbReference type="GO" id="GO:0003677">
    <property type="term" value="F:DNA binding"/>
    <property type="evidence" value="ECO:0007669"/>
    <property type="project" value="UniProtKB-KW"/>
</dbReference>
<proteinExistence type="predicted"/>
<evidence type="ECO:0000313" key="1">
    <source>
        <dbReference type="EMBL" id="NKY31853.1"/>
    </source>
</evidence>
<keyword evidence="1" id="KW-0238">DNA-binding</keyword>
<name>A0A846XB27_9NOCA</name>
<gene>
    <name evidence="1" type="ORF">HGA13_02015</name>
</gene>
<sequence length="373" mass="41093">MTPVLGRRALNRATLDRQLLLHRCELPVVAAVEHLVGLQAQTPHTWYIGLWSRLAGFTPEQAADLLTDRTLIRIALMRSTIHLVTPQDAGALRPLIQPVLDRDLYRNHTHGKPIEGIDMAKLIADGAELLAAKPLTNKQLGALLALRWPGRAPASLVYAIRNQVPLVQVPPRGVWGRSGPIAHTTADAWLGVGSTGPASLEQMILRYLAAFGPAGVKDVQVWSGLTKLREVVDRIRPDLMVFRDQHGQELFDLPGAARPDPDTPAPPRFLYDFDNLLLSYADRTRVITDEYGKQGYRTQRPAPQILLLHGFTAGDWVITRDTGSVTITIHPYARPFTTEDAAAVTEEADALLAFTDPGARTRSIVFGEARRPV</sequence>
<dbReference type="PANTHER" id="PTHR38479">
    <property type="entry name" value="LMO0824 PROTEIN"/>
    <property type="match status" value="1"/>
</dbReference>
<organism evidence="1 2">
    <name type="scientific">Nocardia speluncae</name>
    <dbReference type="NCBI Taxonomy" id="419477"/>
    <lineage>
        <taxon>Bacteria</taxon>
        <taxon>Bacillati</taxon>
        <taxon>Actinomycetota</taxon>
        <taxon>Actinomycetes</taxon>
        <taxon>Mycobacteriales</taxon>
        <taxon>Nocardiaceae</taxon>
        <taxon>Nocardia</taxon>
    </lineage>
</organism>
<dbReference type="AlphaFoldDB" id="A0A846XB27"/>
<dbReference type="Proteomes" id="UP000565715">
    <property type="component" value="Unassembled WGS sequence"/>
</dbReference>
<reference evidence="1 2" key="1">
    <citation type="submission" date="2020-04" db="EMBL/GenBank/DDBJ databases">
        <title>MicrobeNet Type strains.</title>
        <authorList>
            <person name="Nicholson A.C."/>
        </authorList>
    </citation>
    <scope>NUCLEOTIDE SEQUENCE [LARGE SCALE GENOMIC DNA]</scope>
    <source>
        <strain evidence="1 2">DSM 45078</strain>
    </source>
</reference>
<keyword evidence="2" id="KW-1185">Reference proteome</keyword>
<protein>
    <submittedName>
        <fullName evidence="1">Winged helix DNA-binding domain-containing protein</fullName>
    </submittedName>
</protein>
<dbReference type="Pfam" id="PF06224">
    <property type="entry name" value="AlkZ-like"/>
    <property type="match status" value="1"/>
</dbReference>